<proteinExistence type="predicted"/>
<evidence type="ECO:0000313" key="1">
    <source>
        <dbReference type="EMBL" id="MBA9036960.1"/>
    </source>
</evidence>
<dbReference type="Proteomes" id="UP000543174">
    <property type="component" value="Unassembled WGS sequence"/>
</dbReference>
<protein>
    <recommendedName>
        <fullName evidence="3">Ethanolamine utilization protein</fullName>
    </recommendedName>
</protein>
<keyword evidence="2" id="KW-1185">Reference proteome</keyword>
<evidence type="ECO:0008006" key="3">
    <source>
        <dbReference type="Google" id="ProtNLM"/>
    </source>
</evidence>
<organism evidence="1 2">
    <name type="scientific">Priestia aryabhattai</name>
    <name type="common">Bacillus aryabhattai</name>
    <dbReference type="NCBI Taxonomy" id="412384"/>
    <lineage>
        <taxon>Bacteria</taxon>
        <taxon>Bacillati</taxon>
        <taxon>Bacillota</taxon>
        <taxon>Bacilli</taxon>
        <taxon>Bacillales</taxon>
        <taxon>Bacillaceae</taxon>
        <taxon>Priestia</taxon>
    </lineage>
</organism>
<dbReference type="EMBL" id="JACJHT010000001">
    <property type="protein sequence ID" value="MBA9036960.1"/>
    <property type="molecule type" value="Genomic_DNA"/>
</dbReference>
<sequence length="221" mass="24652">MNHHALIEQIVVEVLKRLDKSDKQHLNVKPKLLIVKEAAAIDPIQIKKLETSWTLVYSDDQKENLPKDIQGILFAEAKQDLLVKGALGMTDTLESSLLAEALLEGISVSLIPSVTLGNVLLSTNQKKPVNNKYAAHLIAYKNTLEGFGVKIQSFERFLQSDLNRHSLSFTERVLTQRHVKLVEEEKITVSPKTIITPLARDTARELGKEICVIDIEGADVL</sequence>
<dbReference type="RefSeq" id="WP_013058363.1">
    <property type="nucleotide sequence ID" value="NZ_JACJHT010000001.1"/>
</dbReference>
<reference evidence="1" key="1">
    <citation type="submission" date="2020-08" db="EMBL/GenBank/DDBJ databases">
        <title>Functional genomics of gut bacteria from endangered species of beetles.</title>
        <authorList>
            <person name="Carlos-Shanley C."/>
        </authorList>
    </citation>
    <scope>NUCLEOTIDE SEQUENCE [LARGE SCALE GENOMIC DNA]</scope>
    <source>
        <strain evidence="1">S00060</strain>
    </source>
</reference>
<comment type="caution">
    <text evidence="1">The sequence shown here is derived from an EMBL/GenBank/DDBJ whole genome shotgun (WGS) entry which is preliminary data.</text>
</comment>
<name>A0A7W3N5V4_PRIAR</name>
<evidence type="ECO:0000313" key="2">
    <source>
        <dbReference type="Proteomes" id="UP000543174"/>
    </source>
</evidence>
<gene>
    <name evidence="1" type="ORF">HNP21_000049</name>
</gene>
<accession>A0A7W3N5V4</accession>
<dbReference type="AlphaFoldDB" id="A0A7W3N5V4"/>